<dbReference type="Proteomes" id="UP000707071">
    <property type="component" value="Unassembled WGS sequence"/>
</dbReference>
<comment type="caution">
    <text evidence="1">The sequence shown here is derived from an EMBL/GenBank/DDBJ whole genome shotgun (WGS) entry which is preliminary data.</text>
</comment>
<organism evidence="1 2">
    <name type="scientific">Claviceps aff. purpurea</name>
    <dbReference type="NCBI Taxonomy" id="1967640"/>
    <lineage>
        <taxon>Eukaryota</taxon>
        <taxon>Fungi</taxon>
        <taxon>Dikarya</taxon>
        <taxon>Ascomycota</taxon>
        <taxon>Pezizomycotina</taxon>
        <taxon>Sordariomycetes</taxon>
        <taxon>Hypocreomycetidae</taxon>
        <taxon>Hypocreales</taxon>
        <taxon>Clavicipitaceae</taxon>
        <taxon>Claviceps</taxon>
    </lineage>
</organism>
<evidence type="ECO:0000313" key="2">
    <source>
        <dbReference type="Proteomes" id="UP000707071"/>
    </source>
</evidence>
<accession>A0A9P7QCH1</accession>
<name>A0A9P7QCH1_9HYPO</name>
<protein>
    <submittedName>
        <fullName evidence="1">Uncharacterized protein</fullName>
    </submittedName>
</protein>
<proteinExistence type="predicted"/>
<dbReference type="AlphaFoldDB" id="A0A9P7QCH1"/>
<dbReference type="EMBL" id="SRRH01000592">
    <property type="protein sequence ID" value="KAG6286917.1"/>
    <property type="molecule type" value="Genomic_DNA"/>
</dbReference>
<gene>
    <name evidence="1" type="ORF">E4U09_006464</name>
</gene>
<evidence type="ECO:0000313" key="1">
    <source>
        <dbReference type="EMBL" id="KAG6286917.1"/>
    </source>
</evidence>
<reference evidence="1 2" key="1">
    <citation type="journal article" date="2020" name="bioRxiv">
        <title>Whole genome comparisons of ergot fungi reveals the divergence and evolution of species within the genus Claviceps are the result of varying mechanisms driving genome evolution and host range expansion.</title>
        <authorList>
            <person name="Wyka S.A."/>
            <person name="Mondo S.J."/>
            <person name="Liu M."/>
            <person name="Dettman J."/>
            <person name="Nalam V."/>
            <person name="Broders K.D."/>
        </authorList>
    </citation>
    <scope>NUCLEOTIDE SEQUENCE [LARGE SCALE GENOMIC DNA]</scope>
    <source>
        <strain evidence="1 2">Clav52</strain>
    </source>
</reference>
<sequence length="121" mass="13729">MATIYGDHLWRTRLVALTAPRISYHNRLWGESGPRKTNISRSSKDSLVTQNQDGLKRRSLKFLSATNWTGIVRITVWKPRGNATRSPLIIGLDTVEGRSGIIYEAEAFETRSHDEALHLKL</sequence>
<keyword evidence="2" id="KW-1185">Reference proteome</keyword>